<organism evidence="1 2">
    <name type="scientific">Phytophthora infestans</name>
    <name type="common">Potato late blight agent</name>
    <name type="synonym">Botrytis infestans</name>
    <dbReference type="NCBI Taxonomy" id="4787"/>
    <lineage>
        <taxon>Eukaryota</taxon>
        <taxon>Sar</taxon>
        <taxon>Stramenopiles</taxon>
        <taxon>Oomycota</taxon>
        <taxon>Peronosporomycetes</taxon>
        <taxon>Peronosporales</taxon>
        <taxon>Peronosporaceae</taxon>
        <taxon>Phytophthora</taxon>
    </lineage>
</organism>
<accession>A0A8S9U5J8</accession>
<comment type="caution">
    <text evidence="1">The sequence shown here is derived from an EMBL/GenBank/DDBJ whole genome shotgun (WGS) entry which is preliminary data.</text>
</comment>
<reference evidence="1" key="1">
    <citation type="submission" date="2020-03" db="EMBL/GenBank/DDBJ databases">
        <title>Hybrid Assembly of Korean Phytophthora infestans isolates.</title>
        <authorList>
            <person name="Prokchorchik M."/>
            <person name="Lee Y."/>
            <person name="Seo J."/>
            <person name="Cho J.-H."/>
            <person name="Park Y.-E."/>
            <person name="Jang D.-C."/>
            <person name="Im J.-S."/>
            <person name="Choi J.-G."/>
            <person name="Park H.-J."/>
            <person name="Lee G.-B."/>
            <person name="Lee Y.-G."/>
            <person name="Hong S.-Y."/>
            <person name="Cho K."/>
            <person name="Sohn K.H."/>
        </authorList>
    </citation>
    <scope>NUCLEOTIDE SEQUENCE</scope>
    <source>
        <strain evidence="1">KR_2_A2</strain>
    </source>
</reference>
<proteinExistence type="predicted"/>
<dbReference type="Proteomes" id="UP000704712">
    <property type="component" value="Unassembled WGS sequence"/>
</dbReference>
<sequence length="70" mass="8106">MPAKVHDHAEMMRFVFKSTSETAKAVTAELWEVLLPWLRWDVMLGCPFLLHASNRSRKTVGESWHALQNL</sequence>
<evidence type="ECO:0000313" key="2">
    <source>
        <dbReference type="Proteomes" id="UP000704712"/>
    </source>
</evidence>
<dbReference type="AlphaFoldDB" id="A0A8S9U5J8"/>
<name>A0A8S9U5J8_PHYIN</name>
<evidence type="ECO:0000313" key="1">
    <source>
        <dbReference type="EMBL" id="KAF4134697.1"/>
    </source>
</evidence>
<gene>
    <name evidence="1" type="ORF">GN958_ATG15953</name>
</gene>
<protein>
    <submittedName>
        <fullName evidence="1">Uncharacterized protein</fullName>
    </submittedName>
</protein>
<dbReference type="EMBL" id="JAACNO010002256">
    <property type="protein sequence ID" value="KAF4134697.1"/>
    <property type="molecule type" value="Genomic_DNA"/>
</dbReference>